<sequence length="254" mass="26141">MDLGLWGKAVFVTGASSNIGRATAAAFGAEGARVAIGYHSAKDEAEHTAELVERGGGRAMTVRMDLGDQASVEAAAAEVAGAFGGVDVLVNNAVAWPGFPAPGEVFETVPVERMRASLDANLFGHYLLTRAVVGSMRARTWGRIVHVSTGLVQDGLPGASPYVTPKSGLHGLTRTMSRELASAGILTNLVMAGFVVGERDLPAEMIAKASAAAATGRTTAAAEVARLIVFLCSEANGNVTGELIRADGHFLAPL</sequence>
<dbReference type="RefSeq" id="WP_114027887.1">
    <property type="nucleotide sequence ID" value="NZ_QOIL01000003.1"/>
</dbReference>
<comment type="similarity">
    <text evidence="1">Belongs to the short-chain dehydrogenases/reductases (SDR) family.</text>
</comment>
<dbReference type="SUPFAM" id="SSF51735">
    <property type="entry name" value="NAD(P)-binding Rossmann-fold domains"/>
    <property type="match status" value="1"/>
</dbReference>
<dbReference type="Pfam" id="PF13561">
    <property type="entry name" value="adh_short_C2"/>
    <property type="match status" value="1"/>
</dbReference>
<dbReference type="PRINTS" id="PR00080">
    <property type="entry name" value="SDRFAMILY"/>
</dbReference>
<dbReference type="PANTHER" id="PTHR42879">
    <property type="entry name" value="3-OXOACYL-(ACYL-CARRIER-PROTEIN) REDUCTASE"/>
    <property type="match status" value="1"/>
</dbReference>
<proteinExistence type="inferred from homology"/>
<evidence type="ECO:0000313" key="2">
    <source>
        <dbReference type="EMBL" id="RCG32272.1"/>
    </source>
</evidence>
<dbReference type="Proteomes" id="UP000253094">
    <property type="component" value="Unassembled WGS sequence"/>
</dbReference>
<reference evidence="2 3" key="1">
    <citation type="submission" date="2018-06" db="EMBL/GenBank/DDBJ databases">
        <title>Sphaerisporangium craniellae sp. nov., isolated from a marine sponge in the South China Sea.</title>
        <authorList>
            <person name="Li L."/>
        </authorList>
    </citation>
    <scope>NUCLEOTIDE SEQUENCE [LARGE SCALE GENOMIC DNA]</scope>
    <source>
        <strain evidence="2 3">CCTCC AA 208026</strain>
    </source>
</reference>
<organism evidence="2 3">
    <name type="scientific">Sphaerisporangium album</name>
    <dbReference type="NCBI Taxonomy" id="509200"/>
    <lineage>
        <taxon>Bacteria</taxon>
        <taxon>Bacillati</taxon>
        <taxon>Actinomycetota</taxon>
        <taxon>Actinomycetes</taxon>
        <taxon>Streptosporangiales</taxon>
        <taxon>Streptosporangiaceae</taxon>
        <taxon>Sphaerisporangium</taxon>
    </lineage>
</organism>
<dbReference type="InterPro" id="IPR002347">
    <property type="entry name" value="SDR_fam"/>
</dbReference>
<dbReference type="InterPro" id="IPR036291">
    <property type="entry name" value="NAD(P)-bd_dom_sf"/>
</dbReference>
<dbReference type="OrthoDB" id="286404at2"/>
<dbReference type="InterPro" id="IPR050259">
    <property type="entry name" value="SDR"/>
</dbReference>
<dbReference type="PRINTS" id="PR00081">
    <property type="entry name" value="GDHRDH"/>
</dbReference>
<dbReference type="AlphaFoldDB" id="A0A367FQZ9"/>
<comment type="caution">
    <text evidence="2">The sequence shown here is derived from an EMBL/GenBank/DDBJ whole genome shotgun (WGS) entry which is preliminary data.</text>
</comment>
<keyword evidence="3" id="KW-1185">Reference proteome</keyword>
<dbReference type="EMBL" id="QOIL01000003">
    <property type="protein sequence ID" value="RCG32272.1"/>
    <property type="molecule type" value="Genomic_DNA"/>
</dbReference>
<dbReference type="Gene3D" id="3.40.50.720">
    <property type="entry name" value="NAD(P)-binding Rossmann-like Domain"/>
    <property type="match status" value="1"/>
</dbReference>
<name>A0A367FQZ9_9ACTN</name>
<evidence type="ECO:0000256" key="1">
    <source>
        <dbReference type="ARBA" id="ARBA00006484"/>
    </source>
</evidence>
<protein>
    <submittedName>
        <fullName evidence="2">SDR family NAD(P)-dependent oxidoreductase</fullName>
    </submittedName>
</protein>
<dbReference type="CDD" id="cd05233">
    <property type="entry name" value="SDR_c"/>
    <property type="match status" value="1"/>
</dbReference>
<gene>
    <name evidence="2" type="ORF">DQ384_07160</name>
</gene>
<evidence type="ECO:0000313" key="3">
    <source>
        <dbReference type="Proteomes" id="UP000253094"/>
    </source>
</evidence>
<accession>A0A367FQZ9</accession>